<gene>
    <name evidence="5" type="ORF">E1263_31325</name>
</gene>
<dbReference type="InterPro" id="IPR003726">
    <property type="entry name" value="HCY_dom"/>
</dbReference>
<evidence type="ECO:0000256" key="1">
    <source>
        <dbReference type="ARBA" id="ARBA00022603"/>
    </source>
</evidence>
<evidence type="ECO:0000259" key="4">
    <source>
        <dbReference type="PROSITE" id="PS50970"/>
    </source>
</evidence>
<organism evidence="5 6">
    <name type="scientific">Kribbella antibiotica</name>
    <dbReference type="NCBI Taxonomy" id="190195"/>
    <lineage>
        <taxon>Bacteria</taxon>
        <taxon>Bacillati</taxon>
        <taxon>Actinomycetota</taxon>
        <taxon>Actinomycetes</taxon>
        <taxon>Propionibacteriales</taxon>
        <taxon>Kribbellaceae</taxon>
        <taxon>Kribbella</taxon>
    </lineage>
</organism>
<reference evidence="5 6" key="1">
    <citation type="submission" date="2019-03" db="EMBL/GenBank/DDBJ databases">
        <title>Draft genome sequences of novel Actinobacteria.</title>
        <authorList>
            <person name="Sahin N."/>
            <person name="Ay H."/>
            <person name="Saygin H."/>
        </authorList>
    </citation>
    <scope>NUCLEOTIDE SEQUENCE [LARGE SCALE GENOMIC DNA]</scope>
    <source>
        <strain evidence="5 6">JCM 13523</strain>
    </source>
</reference>
<dbReference type="OrthoDB" id="9803687at2"/>
<dbReference type="SUPFAM" id="SSF82282">
    <property type="entry name" value="Homocysteine S-methyltransferase"/>
    <property type="match status" value="1"/>
</dbReference>
<evidence type="ECO:0000313" key="6">
    <source>
        <dbReference type="Proteomes" id="UP000295124"/>
    </source>
</evidence>
<proteinExistence type="predicted"/>
<dbReference type="GO" id="GO:0008168">
    <property type="term" value="F:methyltransferase activity"/>
    <property type="evidence" value="ECO:0007669"/>
    <property type="project" value="UniProtKB-UniRule"/>
</dbReference>
<feature type="binding site" evidence="3">
    <location>
        <position position="278"/>
    </location>
    <ligand>
        <name>Zn(2+)</name>
        <dbReference type="ChEBI" id="CHEBI:29105"/>
    </ligand>
</feature>
<comment type="caution">
    <text evidence="5">The sequence shown here is derived from an EMBL/GenBank/DDBJ whole genome shotgun (WGS) entry which is preliminary data.</text>
</comment>
<dbReference type="EMBL" id="SMKX01000124">
    <property type="protein sequence ID" value="TDD50076.1"/>
    <property type="molecule type" value="Genomic_DNA"/>
</dbReference>
<keyword evidence="6" id="KW-1185">Reference proteome</keyword>
<dbReference type="GO" id="GO:0032259">
    <property type="term" value="P:methylation"/>
    <property type="evidence" value="ECO:0007669"/>
    <property type="project" value="UniProtKB-KW"/>
</dbReference>
<keyword evidence="3" id="KW-0479">Metal-binding</keyword>
<name>A0A4R4YXF7_9ACTN</name>
<dbReference type="Pfam" id="PF02574">
    <property type="entry name" value="S-methyl_trans"/>
    <property type="match status" value="1"/>
</dbReference>
<dbReference type="InterPro" id="IPR036589">
    <property type="entry name" value="HCY_dom_sf"/>
</dbReference>
<feature type="binding site" evidence="3">
    <location>
        <position position="210"/>
    </location>
    <ligand>
        <name>Zn(2+)</name>
        <dbReference type="ChEBI" id="CHEBI:29105"/>
    </ligand>
</feature>
<keyword evidence="1 3" id="KW-0489">Methyltransferase</keyword>
<comment type="cofactor">
    <cofactor evidence="3">
        <name>Zn(2+)</name>
        <dbReference type="ChEBI" id="CHEBI:29105"/>
    </cofactor>
</comment>
<evidence type="ECO:0000256" key="2">
    <source>
        <dbReference type="ARBA" id="ARBA00022679"/>
    </source>
</evidence>
<evidence type="ECO:0000256" key="3">
    <source>
        <dbReference type="PROSITE-ProRule" id="PRU00333"/>
    </source>
</evidence>
<protein>
    <submittedName>
        <fullName evidence="5">Homocysteine S-methyltransferase</fullName>
    </submittedName>
</protein>
<dbReference type="AlphaFoldDB" id="A0A4R4YXF7"/>
<feature type="domain" description="Hcy-binding" evidence="4">
    <location>
        <begin position="1"/>
        <end position="291"/>
    </location>
</feature>
<keyword evidence="2 3" id="KW-0808">Transferase</keyword>
<dbReference type="Gene3D" id="3.20.20.330">
    <property type="entry name" value="Homocysteine-binding-like domain"/>
    <property type="match status" value="1"/>
</dbReference>
<dbReference type="PANTHER" id="PTHR11103:SF18">
    <property type="entry name" value="SLR1189 PROTEIN"/>
    <property type="match status" value="1"/>
</dbReference>
<accession>A0A4R4YXF7</accession>
<sequence length="291" mass="30789">MVTDGGLETDLIFHHGQELPYFAAFPLLDSEKGRSLLTEYYDGYAAIAERTGTALMLESATWRASSDWGHLLGYSDDALARTNRAAIAMLDGLRDRYRATVPEVVVGGAVGPRGDGYHPDRQLDADEAAEYHAPQIEAFAQAGADIVTAYTLTGAGEAIGIVRAARAAGLPVAISFTVETDGRLPSGDSLQTAITMVDEAGGPDYFLVNCAHPAHIKLALADQSAERIGGVRCNASTKSHAELDEATELDEGDLELLASTHEQLKPLLPNLSIVGGCCGTDARHVAALWGL</sequence>
<dbReference type="GO" id="GO:0046872">
    <property type="term" value="F:metal ion binding"/>
    <property type="evidence" value="ECO:0007669"/>
    <property type="project" value="UniProtKB-KW"/>
</dbReference>
<evidence type="ECO:0000313" key="5">
    <source>
        <dbReference type="EMBL" id="TDD50076.1"/>
    </source>
</evidence>
<dbReference type="PROSITE" id="PS50970">
    <property type="entry name" value="HCY"/>
    <property type="match status" value="1"/>
</dbReference>
<keyword evidence="3" id="KW-0862">Zinc</keyword>
<dbReference type="Proteomes" id="UP000295124">
    <property type="component" value="Unassembled WGS sequence"/>
</dbReference>
<dbReference type="PANTHER" id="PTHR11103">
    <property type="entry name" value="SLR1189 PROTEIN"/>
    <property type="match status" value="1"/>
</dbReference>
<feature type="binding site" evidence="3">
    <location>
        <position position="277"/>
    </location>
    <ligand>
        <name>Zn(2+)</name>
        <dbReference type="ChEBI" id="CHEBI:29105"/>
    </ligand>
</feature>